<dbReference type="EMBL" id="AP018712">
    <property type="protein sequence ID" value="BBE31811.1"/>
    <property type="molecule type" value="Genomic_DNA"/>
</dbReference>
<keyword evidence="2" id="KW-1185">Reference proteome</keyword>
<dbReference type="InParanoid" id="A0A7G1G5W4"/>
<dbReference type="KEGG" id="ocy:OSSY52_19520"/>
<dbReference type="AlphaFoldDB" id="A0A7G1G5W4"/>
<protein>
    <submittedName>
        <fullName evidence="1">Uncharacterized protein</fullName>
    </submittedName>
</protein>
<evidence type="ECO:0000313" key="1">
    <source>
        <dbReference type="EMBL" id="BBE31811.1"/>
    </source>
</evidence>
<reference evidence="1 2" key="1">
    <citation type="submission" date="2018-06" db="EMBL/GenBank/DDBJ databases">
        <title>Genome sequencing of Oceanotoga sp. sy52.</title>
        <authorList>
            <person name="Mori K."/>
        </authorList>
    </citation>
    <scope>NUCLEOTIDE SEQUENCE [LARGE SCALE GENOMIC DNA]</scope>
    <source>
        <strain evidence="2">sy52</strain>
    </source>
</reference>
<accession>A0A7G1G5W4</accession>
<organism evidence="1 2">
    <name type="scientific">Tepiditoga spiralis</name>
    <dbReference type="NCBI Taxonomy" id="2108365"/>
    <lineage>
        <taxon>Bacteria</taxon>
        <taxon>Thermotogati</taxon>
        <taxon>Thermotogota</taxon>
        <taxon>Thermotogae</taxon>
        <taxon>Petrotogales</taxon>
        <taxon>Petrotogaceae</taxon>
        <taxon>Tepiditoga</taxon>
    </lineage>
</organism>
<dbReference type="Proteomes" id="UP000516361">
    <property type="component" value="Chromosome"/>
</dbReference>
<proteinExistence type="predicted"/>
<name>A0A7G1G5W4_9BACT</name>
<gene>
    <name evidence="1" type="ORF">OSSY52_19520</name>
</gene>
<sequence>MYKKYEKRQKIFLLENLQKNNLSAKKKKKKTKHLFNIKSDIMLVLVYKKQT</sequence>
<evidence type="ECO:0000313" key="2">
    <source>
        <dbReference type="Proteomes" id="UP000516361"/>
    </source>
</evidence>